<accession>A0A0E9TYS7</accession>
<evidence type="ECO:0000256" key="1">
    <source>
        <dbReference type="SAM" id="Phobius"/>
    </source>
</evidence>
<organism evidence="2">
    <name type="scientific">Anguilla anguilla</name>
    <name type="common">European freshwater eel</name>
    <name type="synonym">Muraena anguilla</name>
    <dbReference type="NCBI Taxonomy" id="7936"/>
    <lineage>
        <taxon>Eukaryota</taxon>
        <taxon>Metazoa</taxon>
        <taxon>Chordata</taxon>
        <taxon>Craniata</taxon>
        <taxon>Vertebrata</taxon>
        <taxon>Euteleostomi</taxon>
        <taxon>Actinopterygii</taxon>
        <taxon>Neopterygii</taxon>
        <taxon>Teleostei</taxon>
        <taxon>Anguilliformes</taxon>
        <taxon>Anguillidae</taxon>
        <taxon>Anguilla</taxon>
    </lineage>
</organism>
<evidence type="ECO:0000313" key="2">
    <source>
        <dbReference type="EMBL" id="JAH58100.1"/>
    </source>
</evidence>
<sequence>MYIARVPPQRKVLYLLGTFCTFFLRVIELN</sequence>
<proteinExistence type="predicted"/>
<protein>
    <submittedName>
        <fullName evidence="2">Uncharacterized protein</fullName>
    </submittedName>
</protein>
<reference evidence="2" key="2">
    <citation type="journal article" date="2015" name="Fish Shellfish Immunol.">
        <title>Early steps in the European eel (Anguilla anguilla)-Vibrio vulnificus interaction in the gills: Role of the RtxA13 toxin.</title>
        <authorList>
            <person name="Callol A."/>
            <person name="Pajuelo D."/>
            <person name="Ebbesson L."/>
            <person name="Teles M."/>
            <person name="MacKenzie S."/>
            <person name="Amaro C."/>
        </authorList>
    </citation>
    <scope>NUCLEOTIDE SEQUENCE</scope>
</reference>
<name>A0A0E9TYS7_ANGAN</name>
<dbReference type="EMBL" id="GBXM01050477">
    <property type="protein sequence ID" value="JAH58100.1"/>
    <property type="molecule type" value="Transcribed_RNA"/>
</dbReference>
<reference evidence="2" key="1">
    <citation type="submission" date="2014-11" db="EMBL/GenBank/DDBJ databases">
        <authorList>
            <person name="Amaro Gonzalez C."/>
        </authorList>
    </citation>
    <scope>NUCLEOTIDE SEQUENCE</scope>
</reference>
<keyword evidence="1" id="KW-1133">Transmembrane helix</keyword>
<keyword evidence="1" id="KW-0812">Transmembrane</keyword>
<feature type="transmembrane region" description="Helical" evidence="1">
    <location>
        <begin position="12"/>
        <end position="27"/>
    </location>
</feature>
<dbReference type="AlphaFoldDB" id="A0A0E9TYS7"/>
<keyword evidence="1" id="KW-0472">Membrane</keyword>